<dbReference type="FunCoup" id="A0A1Q3AUT6">
    <property type="interactions" value="2443"/>
</dbReference>
<keyword evidence="2" id="KW-0472">Membrane</keyword>
<feature type="transmembrane region" description="Helical" evidence="2">
    <location>
        <begin position="245"/>
        <end position="264"/>
    </location>
</feature>
<dbReference type="AlphaFoldDB" id="A0A1Q3AUT6"/>
<evidence type="ECO:0008006" key="5">
    <source>
        <dbReference type="Google" id="ProtNLM"/>
    </source>
</evidence>
<accession>A0A1Q3AUT6</accession>
<sequence length="484" mass="51752">MGSRFPSHQLSNGLYVSGRPEQPKERAPTMSSVAMPYTGGDIKKSGELGKMFDIDGSKSRKSGPIGSAPSRTGSFGGAASHSGPIMPNAAARASYTTSGPVSSGGMSGSASLKKSNSGPLNKHGDPAKKSSGPQSGGMTPSGRQNSGPLPPVLPATGLITSGPISSGPLNSSGAPRKVSGPLESMVSMKMPGSAVAHNQAVTILTQDDEFSFKRNFPKPILWSLILLFVMGFIAGGFILGAVHNAILLIVVVILFGIVGALFTWNTCWGRTAIMGFIARYPDAELRNAKNGQFVKISGVVTCGNVPLESSFQKIPRCVYTSTSLYEYRGWDSKAANPTHRRFTWGLRSLERRAVDFYISDFQSGLRALVKTGYGARVTPYVDDSIVIDVNPANEELSSEFIRWLRARNLSSDDRIMRMKEGYIKEGSTVSVMGVVQRNDNVLMIVPPPEPITTGCQWTHCIFPAGLEGIVLRCEDTSKNDVIPV</sequence>
<dbReference type="PANTHER" id="PTHR33709:SF32">
    <property type="entry name" value="UBIQUITIN-SPECIFIC PROTEASE FAMILY C19-RELATED PROTEIN"/>
    <property type="match status" value="1"/>
</dbReference>
<feature type="compositionally biased region" description="Low complexity" evidence="1">
    <location>
        <begin position="98"/>
        <end position="111"/>
    </location>
</feature>
<dbReference type="InterPro" id="IPR040339">
    <property type="entry name" value="At1g16860-like"/>
</dbReference>
<dbReference type="Proteomes" id="UP000187406">
    <property type="component" value="Unassembled WGS sequence"/>
</dbReference>
<evidence type="ECO:0000313" key="3">
    <source>
        <dbReference type="EMBL" id="GAV59435.1"/>
    </source>
</evidence>
<dbReference type="EMBL" id="BDDD01000113">
    <property type="protein sequence ID" value="GAV59435.1"/>
    <property type="molecule type" value="Genomic_DNA"/>
</dbReference>
<evidence type="ECO:0000313" key="4">
    <source>
        <dbReference type="Proteomes" id="UP000187406"/>
    </source>
</evidence>
<feature type="transmembrane region" description="Helical" evidence="2">
    <location>
        <begin position="220"/>
        <end position="239"/>
    </location>
</feature>
<comment type="caution">
    <text evidence="3">The sequence shown here is derived from an EMBL/GenBank/DDBJ whole genome shotgun (WGS) entry which is preliminary data.</text>
</comment>
<reference evidence="4" key="1">
    <citation type="submission" date="2016-04" db="EMBL/GenBank/DDBJ databases">
        <title>Cephalotus genome sequencing.</title>
        <authorList>
            <person name="Fukushima K."/>
            <person name="Hasebe M."/>
            <person name="Fang X."/>
        </authorList>
    </citation>
    <scope>NUCLEOTIDE SEQUENCE [LARGE SCALE GENOMIC DNA]</scope>
    <source>
        <strain evidence="4">cv. St1</strain>
    </source>
</reference>
<feature type="compositionally biased region" description="Polar residues" evidence="1">
    <location>
        <begin position="1"/>
        <end position="14"/>
    </location>
</feature>
<keyword evidence="2" id="KW-1133">Transmembrane helix</keyword>
<feature type="region of interest" description="Disordered" evidence="1">
    <location>
        <begin position="95"/>
        <end position="154"/>
    </location>
</feature>
<proteinExistence type="predicted"/>
<feature type="compositionally biased region" description="Basic and acidic residues" evidence="1">
    <location>
        <begin position="41"/>
        <end position="58"/>
    </location>
</feature>
<keyword evidence="2" id="KW-0812">Transmembrane</keyword>
<gene>
    <name evidence="3" type="ORF">CFOL_v3_02966</name>
</gene>
<organism evidence="3 4">
    <name type="scientific">Cephalotus follicularis</name>
    <name type="common">Albany pitcher plant</name>
    <dbReference type="NCBI Taxonomy" id="3775"/>
    <lineage>
        <taxon>Eukaryota</taxon>
        <taxon>Viridiplantae</taxon>
        <taxon>Streptophyta</taxon>
        <taxon>Embryophyta</taxon>
        <taxon>Tracheophyta</taxon>
        <taxon>Spermatophyta</taxon>
        <taxon>Magnoliopsida</taxon>
        <taxon>eudicotyledons</taxon>
        <taxon>Gunneridae</taxon>
        <taxon>Pentapetalae</taxon>
        <taxon>rosids</taxon>
        <taxon>fabids</taxon>
        <taxon>Oxalidales</taxon>
        <taxon>Cephalotaceae</taxon>
        <taxon>Cephalotus</taxon>
    </lineage>
</organism>
<keyword evidence="4" id="KW-1185">Reference proteome</keyword>
<dbReference type="PANTHER" id="PTHR33709">
    <property type="entry name" value="OSJNBA0035M09.9 PROTEIN"/>
    <property type="match status" value="1"/>
</dbReference>
<dbReference type="STRING" id="3775.A0A1Q3AUT6"/>
<feature type="compositionally biased region" description="Polar residues" evidence="1">
    <location>
        <begin position="131"/>
        <end position="147"/>
    </location>
</feature>
<evidence type="ECO:0000256" key="1">
    <source>
        <dbReference type="SAM" id="MobiDB-lite"/>
    </source>
</evidence>
<evidence type="ECO:0000256" key="2">
    <source>
        <dbReference type="SAM" id="Phobius"/>
    </source>
</evidence>
<dbReference type="InParanoid" id="A0A1Q3AUT6"/>
<feature type="region of interest" description="Disordered" evidence="1">
    <location>
        <begin position="1"/>
        <end position="83"/>
    </location>
</feature>
<name>A0A1Q3AUT6_CEPFO</name>
<protein>
    <recommendedName>
        <fullName evidence="5">Ubiquitin-specific protease family C19-related protein</fullName>
    </recommendedName>
</protein>
<dbReference type="OrthoDB" id="1899156at2759"/>